<dbReference type="Pfam" id="PF00110">
    <property type="entry name" value="wnt"/>
    <property type="match status" value="1"/>
</dbReference>
<dbReference type="AlphaFoldDB" id="A0AAV4C2K5"/>
<comment type="similarity">
    <text evidence="2 11">Belongs to the Wnt family.</text>
</comment>
<comment type="subcellular location">
    <subcellularLocation>
        <location evidence="1 11">Secreted</location>
        <location evidence="1 11">Extracellular space</location>
        <location evidence="1 11">Extracellular matrix</location>
    </subcellularLocation>
</comment>
<dbReference type="GO" id="GO:0045165">
    <property type="term" value="P:cell fate commitment"/>
    <property type="evidence" value="ECO:0007669"/>
    <property type="project" value="TreeGrafter"/>
</dbReference>
<reference evidence="12 13" key="1">
    <citation type="journal article" date="2021" name="Elife">
        <title>Chloroplast acquisition without the gene transfer in kleptoplastic sea slugs, Plakobranchus ocellatus.</title>
        <authorList>
            <person name="Maeda T."/>
            <person name="Takahashi S."/>
            <person name="Yoshida T."/>
            <person name="Shimamura S."/>
            <person name="Takaki Y."/>
            <person name="Nagai Y."/>
            <person name="Toyoda A."/>
            <person name="Suzuki Y."/>
            <person name="Arimoto A."/>
            <person name="Ishii H."/>
            <person name="Satoh N."/>
            <person name="Nishiyama T."/>
            <person name="Hasebe M."/>
            <person name="Maruyama T."/>
            <person name="Minagawa J."/>
            <person name="Obokata J."/>
            <person name="Shigenobu S."/>
        </authorList>
    </citation>
    <scope>NUCLEOTIDE SEQUENCE [LARGE SCALE GENOMIC DNA]</scope>
</reference>
<gene>
    <name evidence="12" type="ORF">PoB_005173300</name>
</gene>
<keyword evidence="5" id="KW-0272">Extracellular matrix</keyword>
<dbReference type="PANTHER" id="PTHR12027">
    <property type="entry name" value="WNT RELATED"/>
    <property type="match status" value="1"/>
</dbReference>
<evidence type="ECO:0000256" key="7">
    <source>
        <dbReference type="ARBA" id="ARBA00022729"/>
    </source>
</evidence>
<keyword evidence="4" id="KW-0964">Secreted</keyword>
<dbReference type="GO" id="GO:0005615">
    <property type="term" value="C:extracellular space"/>
    <property type="evidence" value="ECO:0007669"/>
    <property type="project" value="TreeGrafter"/>
</dbReference>
<dbReference type="InterPro" id="IPR005817">
    <property type="entry name" value="Wnt"/>
</dbReference>
<dbReference type="Proteomes" id="UP000735302">
    <property type="component" value="Unassembled WGS sequence"/>
</dbReference>
<accession>A0AAV4C2K5</accession>
<dbReference type="GO" id="GO:0005125">
    <property type="term" value="F:cytokine activity"/>
    <property type="evidence" value="ECO:0007669"/>
    <property type="project" value="TreeGrafter"/>
</dbReference>
<dbReference type="InterPro" id="IPR009142">
    <property type="entry name" value="Wnt4"/>
</dbReference>
<evidence type="ECO:0000256" key="3">
    <source>
        <dbReference type="ARBA" id="ARBA00022473"/>
    </source>
</evidence>
<keyword evidence="6 11" id="KW-0879">Wnt signaling pathway</keyword>
<organism evidence="12 13">
    <name type="scientific">Plakobranchus ocellatus</name>
    <dbReference type="NCBI Taxonomy" id="259542"/>
    <lineage>
        <taxon>Eukaryota</taxon>
        <taxon>Metazoa</taxon>
        <taxon>Spiralia</taxon>
        <taxon>Lophotrochozoa</taxon>
        <taxon>Mollusca</taxon>
        <taxon>Gastropoda</taxon>
        <taxon>Heterobranchia</taxon>
        <taxon>Euthyneura</taxon>
        <taxon>Panpulmonata</taxon>
        <taxon>Sacoglossa</taxon>
        <taxon>Placobranchoidea</taxon>
        <taxon>Plakobranchidae</taxon>
        <taxon>Plakobranchus</taxon>
    </lineage>
</organism>
<name>A0AAV4C2K5_9GAST</name>
<protein>
    <recommendedName>
        <fullName evidence="11">Protein Wnt</fullName>
    </recommendedName>
</protein>
<evidence type="ECO:0000256" key="2">
    <source>
        <dbReference type="ARBA" id="ARBA00005683"/>
    </source>
</evidence>
<keyword evidence="8" id="KW-1015">Disulfide bond</keyword>
<evidence type="ECO:0000256" key="9">
    <source>
        <dbReference type="ARBA" id="ARBA00023180"/>
    </source>
</evidence>
<comment type="function">
    <text evidence="11">Ligand for members of the frizzled family of seven transmembrane receptors.</text>
</comment>
<keyword evidence="13" id="KW-1185">Reference proteome</keyword>
<dbReference type="EMBL" id="BLXT01005736">
    <property type="protein sequence ID" value="GFO25228.1"/>
    <property type="molecule type" value="Genomic_DNA"/>
</dbReference>
<comment type="caution">
    <text evidence="12">The sequence shown here is derived from an EMBL/GenBank/DDBJ whole genome shotgun (WGS) entry which is preliminary data.</text>
</comment>
<dbReference type="GO" id="GO:0030182">
    <property type="term" value="P:neuron differentiation"/>
    <property type="evidence" value="ECO:0007669"/>
    <property type="project" value="TreeGrafter"/>
</dbReference>
<keyword evidence="7" id="KW-0732">Signal</keyword>
<dbReference type="PRINTS" id="PR01844">
    <property type="entry name" value="WNT4PROTEIN"/>
</dbReference>
<keyword evidence="9" id="KW-0325">Glycoprotein</keyword>
<evidence type="ECO:0000256" key="6">
    <source>
        <dbReference type="ARBA" id="ARBA00022687"/>
    </source>
</evidence>
<evidence type="ECO:0000256" key="4">
    <source>
        <dbReference type="ARBA" id="ARBA00022525"/>
    </source>
</evidence>
<keyword evidence="3 11" id="KW-0217">Developmental protein</keyword>
<evidence type="ECO:0000256" key="1">
    <source>
        <dbReference type="ARBA" id="ARBA00004498"/>
    </source>
</evidence>
<dbReference type="SMART" id="SM00097">
    <property type="entry name" value="WNT1"/>
    <property type="match status" value="1"/>
</dbReference>
<dbReference type="GO" id="GO:0005109">
    <property type="term" value="F:frizzled binding"/>
    <property type="evidence" value="ECO:0007669"/>
    <property type="project" value="TreeGrafter"/>
</dbReference>
<evidence type="ECO:0000256" key="10">
    <source>
        <dbReference type="ARBA" id="ARBA00023288"/>
    </source>
</evidence>
<proteinExistence type="inferred from homology"/>
<sequence length="121" mass="13973">MSSLAHISDKDNCEKLSGLVKRQRRICRSNIELMDSVRVGALMAIEECQSQFKYRRWNCSTENTAKLFGNVILKQVLEKKNFLQEVLGNNCVSPYITIAGKSHQVFEKRRQDRHAVTCNRL</sequence>
<dbReference type="PANTHER" id="PTHR12027:SF101">
    <property type="entry name" value="PROTEIN WNT-4"/>
    <property type="match status" value="1"/>
</dbReference>
<dbReference type="GO" id="GO:0060070">
    <property type="term" value="P:canonical Wnt signaling pathway"/>
    <property type="evidence" value="ECO:0007669"/>
    <property type="project" value="TreeGrafter"/>
</dbReference>
<evidence type="ECO:0000256" key="8">
    <source>
        <dbReference type="ARBA" id="ARBA00023157"/>
    </source>
</evidence>
<evidence type="ECO:0000256" key="11">
    <source>
        <dbReference type="RuleBase" id="RU003500"/>
    </source>
</evidence>
<evidence type="ECO:0000256" key="5">
    <source>
        <dbReference type="ARBA" id="ARBA00022530"/>
    </source>
</evidence>
<evidence type="ECO:0000313" key="12">
    <source>
        <dbReference type="EMBL" id="GFO25228.1"/>
    </source>
</evidence>
<evidence type="ECO:0000313" key="13">
    <source>
        <dbReference type="Proteomes" id="UP000735302"/>
    </source>
</evidence>
<keyword evidence="10" id="KW-0449">Lipoprotein</keyword>